<proteinExistence type="predicted"/>
<gene>
    <name evidence="1" type="ORF">LCGC14_1312020</name>
</gene>
<protein>
    <submittedName>
        <fullName evidence="1">Uncharacterized protein</fullName>
    </submittedName>
</protein>
<accession>A0A0F9KM11</accession>
<reference evidence="1" key="1">
    <citation type="journal article" date="2015" name="Nature">
        <title>Complex archaea that bridge the gap between prokaryotes and eukaryotes.</title>
        <authorList>
            <person name="Spang A."/>
            <person name="Saw J.H."/>
            <person name="Jorgensen S.L."/>
            <person name="Zaremba-Niedzwiedzka K."/>
            <person name="Martijn J."/>
            <person name="Lind A.E."/>
            <person name="van Eijk R."/>
            <person name="Schleper C."/>
            <person name="Guy L."/>
            <person name="Ettema T.J."/>
        </authorList>
    </citation>
    <scope>NUCLEOTIDE SEQUENCE</scope>
</reference>
<organism evidence="1">
    <name type="scientific">marine sediment metagenome</name>
    <dbReference type="NCBI Taxonomy" id="412755"/>
    <lineage>
        <taxon>unclassified sequences</taxon>
        <taxon>metagenomes</taxon>
        <taxon>ecological metagenomes</taxon>
    </lineage>
</organism>
<comment type="caution">
    <text evidence="1">The sequence shown here is derived from an EMBL/GenBank/DDBJ whole genome shotgun (WGS) entry which is preliminary data.</text>
</comment>
<sequence length="145" mass="17231">MLQTHTIDLKLFKINLELHRVLAWAWYYRWHLKRYVKRYVPSKRLTCDVCGTDIVAWLMKDSYHGNREEFDKDPWWYAGCPRCMDKIAWGHFAGASTEEAALDEWARTGGKEFTESGVSFRVAPPWLWEDEDSLGLNKIYKLLKR</sequence>
<dbReference type="EMBL" id="LAZR01007753">
    <property type="protein sequence ID" value="KKM83184.1"/>
    <property type="molecule type" value="Genomic_DNA"/>
</dbReference>
<evidence type="ECO:0000313" key="1">
    <source>
        <dbReference type="EMBL" id="KKM83184.1"/>
    </source>
</evidence>
<name>A0A0F9KM11_9ZZZZ</name>
<dbReference type="AlphaFoldDB" id="A0A0F9KM11"/>